<organism evidence="2 3">
    <name type="scientific">Stylosanthes scabra</name>
    <dbReference type="NCBI Taxonomy" id="79078"/>
    <lineage>
        <taxon>Eukaryota</taxon>
        <taxon>Viridiplantae</taxon>
        <taxon>Streptophyta</taxon>
        <taxon>Embryophyta</taxon>
        <taxon>Tracheophyta</taxon>
        <taxon>Spermatophyta</taxon>
        <taxon>Magnoliopsida</taxon>
        <taxon>eudicotyledons</taxon>
        <taxon>Gunneridae</taxon>
        <taxon>Pentapetalae</taxon>
        <taxon>rosids</taxon>
        <taxon>fabids</taxon>
        <taxon>Fabales</taxon>
        <taxon>Fabaceae</taxon>
        <taxon>Papilionoideae</taxon>
        <taxon>50 kb inversion clade</taxon>
        <taxon>dalbergioids sensu lato</taxon>
        <taxon>Dalbergieae</taxon>
        <taxon>Pterocarpus clade</taxon>
        <taxon>Stylosanthes</taxon>
    </lineage>
</organism>
<keyword evidence="3" id="KW-1185">Reference proteome</keyword>
<gene>
    <name evidence="2" type="ORF">PIB30_080392</name>
</gene>
<feature type="region of interest" description="Disordered" evidence="1">
    <location>
        <begin position="74"/>
        <end position="106"/>
    </location>
</feature>
<feature type="region of interest" description="Disordered" evidence="1">
    <location>
        <begin position="111"/>
        <end position="130"/>
    </location>
</feature>
<dbReference type="EMBL" id="JASCZI010091790">
    <property type="protein sequence ID" value="MED6151219.1"/>
    <property type="molecule type" value="Genomic_DNA"/>
</dbReference>
<feature type="compositionally biased region" description="Polar residues" evidence="1">
    <location>
        <begin position="82"/>
        <end position="102"/>
    </location>
</feature>
<evidence type="ECO:0000313" key="2">
    <source>
        <dbReference type="EMBL" id="MED6151219.1"/>
    </source>
</evidence>
<evidence type="ECO:0000256" key="1">
    <source>
        <dbReference type="SAM" id="MobiDB-lite"/>
    </source>
</evidence>
<evidence type="ECO:0008006" key="4">
    <source>
        <dbReference type="Google" id="ProtNLM"/>
    </source>
</evidence>
<comment type="caution">
    <text evidence="2">The sequence shown here is derived from an EMBL/GenBank/DDBJ whole genome shotgun (WGS) entry which is preliminary data.</text>
</comment>
<protein>
    <recommendedName>
        <fullName evidence="4">DUF4283 domain-containing protein</fullName>
    </recommendedName>
</protein>
<proteinExistence type="predicted"/>
<sequence>NFILNLKRWEEDKPIVDATFIHVPIWFQFWNLPEHYKTKELGLKLGASFGEVIDTDLFQEEKWGEWLRSEQGGRRSIMKENANPNLSHDGDSNPSKHSNPTPVNLIKSLDNLSMNSRNENQPREEEEVISKSTPILPNIAIPDPNVPNLIQNTTLLFSQSEFVFATLKENPQIASPQLSLKQQARKKYKRIVGIKRK</sequence>
<name>A0ABU6TS14_9FABA</name>
<accession>A0ABU6TS14</accession>
<dbReference type="Proteomes" id="UP001341840">
    <property type="component" value="Unassembled WGS sequence"/>
</dbReference>
<evidence type="ECO:0000313" key="3">
    <source>
        <dbReference type="Proteomes" id="UP001341840"/>
    </source>
</evidence>
<reference evidence="2 3" key="1">
    <citation type="journal article" date="2023" name="Plants (Basel)">
        <title>Bridging the Gap: Combining Genomics and Transcriptomics Approaches to Understand Stylosanthes scabra, an Orphan Legume from the Brazilian Caatinga.</title>
        <authorList>
            <person name="Ferreira-Neto J.R.C."/>
            <person name="da Silva M.D."/>
            <person name="Binneck E."/>
            <person name="de Melo N.F."/>
            <person name="da Silva R.H."/>
            <person name="de Melo A.L.T.M."/>
            <person name="Pandolfi V."/>
            <person name="Bustamante F.O."/>
            <person name="Brasileiro-Vidal A.C."/>
            <person name="Benko-Iseppon A.M."/>
        </authorList>
    </citation>
    <scope>NUCLEOTIDE SEQUENCE [LARGE SCALE GENOMIC DNA]</scope>
    <source>
        <tissue evidence="2">Leaves</tissue>
    </source>
</reference>
<feature type="non-terminal residue" evidence="2">
    <location>
        <position position="1"/>
    </location>
</feature>